<dbReference type="InterPro" id="IPR002110">
    <property type="entry name" value="Ankyrin_rpt"/>
</dbReference>
<evidence type="ECO:0000313" key="4">
    <source>
        <dbReference type="Proteomes" id="UP001363151"/>
    </source>
</evidence>
<sequence>MDRLSDDTVITILKFLRPRELESVASASRALSERDAVWHELARELVGTRGGGGRPSGRSSARLRLTGKQTYAKVHALRLSNSEEARNKFDGAKKVSLAALRSVLKDWSPLDLNARGSSGCSFLHSIISDARLTKGQTLQCARELVDRWGADVNVSNDLDLSPLHSAAALGDLRTVEFLVERGASLGQRGAHPNGFVGAPVRPGQRARTAKEWAETFGNADVVDFIAAREPVAAAAGEPAATVAGEPSLELEADALGGWLDAEAGWLLDAAPPPAAETTPPPSGTTTPPVAIAQTPTTLA</sequence>
<dbReference type="Pfam" id="PF13637">
    <property type="entry name" value="Ank_4"/>
    <property type="match status" value="1"/>
</dbReference>
<evidence type="ECO:0000256" key="1">
    <source>
        <dbReference type="PROSITE-ProRule" id="PRU00023"/>
    </source>
</evidence>
<feature type="repeat" description="ANK" evidence="1">
    <location>
        <begin position="158"/>
        <end position="190"/>
    </location>
</feature>
<evidence type="ECO:0000313" key="3">
    <source>
        <dbReference type="EMBL" id="KAK7230759.1"/>
    </source>
</evidence>
<organism evidence="3 4">
    <name type="scientific">Aureococcus anophagefferens</name>
    <name type="common">Harmful bloom alga</name>
    <dbReference type="NCBI Taxonomy" id="44056"/>
    <lineage>
        <taxon>Eukaryota</taxon>
        <taxon>Sar</taxon>
        <taxon>Stramenopiles</taxon>
        <taxon>Ochrophyta</taxon>
        <taxon>Pelagophyceae</taxon>
        <taxon>Pelagomonadales</taxon>
        <taxon>Pelagomonadaceae</taxon>
        <taxon>Aureococcus</taxon>
    </lineage>
</organism>
<comment type="caution">
    <text evidence="3">The sequence shown here is derived from an EMBL/GenBank/DDBJ whole genome shotgun (WGS) entry which is preliminary data.</text>
</comment>
<protein>
    <recommendedName>
        <fullName evidence="5">F-box domain-containing protein</fullName>
    </recommendedName>
</protein>
<feature type="region of interest" description="Disordered" evidence="2">
    <location>
        <begin position="269"/>
        <end position="299"/>
    </location>
</feature>
<keyword evidence="4" id="KW-1185">Reference proteome</keyword>
<feature type="compositionally biased region" description="Pro residues" evidence="2">
    <location>
        <begin position="270"/>
        <end position="282"/>
    </location>
</feature>
<reference evidence="3 4" key="1">
    <citation type="submission" date="2024-03" db="EMBL/GenBank/DDBJ databases">
        <title>Aureococcus anophagefferens CCMP1851 and Kratosvirus quantuckense: Draft genome of a second virus-susceptible host strain in the model system.</title>
        <authorList>
            <person name="Chase E."/>
            <person name="Truchon A.R."/>
            <person name="Schepens W."/>
            <person name="Wilhelm S.W."/>
        </authorList>
    </citation>
    <scope>NUCLEOTIDE SEQUENCE [LARGE SCALE GENOMIC DNA]</scope>
    <source>
        <strain evidence="3 4">CCMP1851</strain>
    </source>
</reference>
<dbReference type="Gene3D" id="1.25.40.20">
    <property type="entry name" value="Ankyrin repeat-containing domain"/>
    <property type="match status" value="1"/>
</dbReference>
<dbReference type="EMBL" id="JBBJCI010000424">
    <property type="protein sequence ID" value="KAK7230759.1"/>
    <property type="molecule type" value="Genomic_DNA"/>
</dbReference>
<proteinExistence type="predicted"/>
<dbReference type="PROSITE" id="PS50088">
    <property type="entry name" value="ANK_REPEAT"/>
    <property type="match status" value="1"/>
</dbReference>
<keyword evidence="1" id="KW-0040">ANK repeat</keyword>
<name>A0ABR1FHA9_AURAN</name>
<dbReference type="PROSITE" id="PS50297">
    <property type="entry name" value="ANK_REP_REGION"/>
    <property type="match status" value="1"/>
</dbReference>
<dbReference type="InterPro" id="IPR036770">
    <property type="entry name" value="Ankyrin_rpt-contain_sf"/>
</dbReference>
<gene>
    <name evidence="3" type="ORF">SO694_00173027</name>
</gene>
<evidence type="ECO:0000256" key="2">
    <source>
        <dbReference type="SAM" id="MobiDB-lite"/>
    </source>
</evidence>
<dbReference type="SUPFAM" id="SSF48403">
    <property type="entry name" value="Ankyrin repeat"/>
    <property type="match status" value="1"/>
</dbReference>
<dbReference type="Proteomes" id="UP001363151">
    <property type="component" value="Unassembled WGS sequence"/>
</dbReference>
<evidence type="ECO:0008006" key="5">
    <source>
        <dbReference type="Google" id="ProtNLM"/>
    </source>
</evidence>
<accession>A0ABR1FHA9</accession>